<gene>
    <name evidence="1" type="ORF">K6958_05700</name>
</gene>
<evidence type="ECO:0000313" key="2">
    <source>
        <dbReference type="Proteomes" id="UP001056635"/>
    </source>
</evidence>
<name>A0ABY4RDP8_9GAMM</name>
<proteinExistence type="predicted"/>
<reference evidence="1" key="1">
    <citation type="submission" date="2021-09" db="EMBL/GenBank/DDBJ databases">
        <title>First case of bloodstream infection caused by Mixta hanseatica sp. nov., a member of the Erwiniaceae family.</title>
        <authorList>
            <person name="Both A."/>
            <person name="Huang J."/>
            <person name="Wenzel P."/>
            <person name="Aepfelbacher M."/>
            <person name="Rohde H."/>
            <person name="Christner M."/>
            <person name="Hentschke M."/>
        </authorList>
    </citation>
    <scope>NUCLEOTIDE SEQUENCE</scope>
    <source>
        <strain evidence="1">X22927</strain>
    </source>
</reference>
<dbReference type="RefSeq" id="WP_249893750.1">
    <property type="nucleotide sequence ID" value="NZ_CP082904.1"/>
</dbReference>
<keyword evidence="2" id="KW-1185">Reference proteome</keyword>
<organism evidence="1 2">
    <name type="scientific">Mixta hanseatica</name>
    <dbReference type="NCBI Taxonomy" id="2872648"/>
    <lineage>
        <taxon>Bacteria</taxon>
        <taxon>Pseudomonadati</taxon>
        <taxon>Pseudomonadota</taxon>
        <taxon>Gammaproteobacteria</taxon>
        <taxon>Enterobacterales</taxon>
        <taxon>Erwiniaceae</taxon>
        <taxon>Mixta</taxon>
    </lineage>
</organism>
<dbReference type="EMBL" id="CP082904">
    <property type="protein sequence ID" value="UQY45172.1"/>
    <property type="molecule type" value="Genomic_DNA"/>
</dbReference>
<accession>A0ABY4RDP8</accession>
<dbReference type="NCBIfam" id="NF007788">
    <property type="entry name" value="PRK10481.1"/>
    <property type="match status" value="1"/>
</dbReference>
<protein>
    <submittedName>
        <fullName evidence="1">AroM family protein</fullName>
    </submittedName>
</protein>
<evidence type="ECO:0000313" key="1">
    <source>
        <dbReference type="EMBL" id="UQY45172.1"/>
    </source>
</evidence>
<dbReference type="Proteomes" id="UP001056635">
    <property type="component" value="Chromosome"/>
</dbReference>
<sequence length="225" mass="24725">MTQTLVILTIARTLGYDIMPLLREYLPEEQLTFINLLEGLSHAEIGEKYAPRHGEKAQVVRLADGTQMSLAISQVERGLQRLIDQLETRGVENILLLGCAELVGLQARSALLLEPDRLIPPLINAMVGHHQAGIIVSADELLRQQAGKWRDLHQPACFAFADPADSDNQALLDAGLLLLEQGADVIVLDSPGFHSRHGDFLQQLLGIPVLLSWRPLVKMAAELLA</sequence>
<dbReference type="Pfam" id="PF07302">
    <property type="entry name" value="AroM"/>
    <property type="match status" value="1"/>
</dbReference>
<dbReference type="InterPro" id="IPR010843">
    <property type="entry name" value="Uncharacterised_AroM"/>
</dbReference>